<dbReference type="OrthoDB" id="10434680at2759"/>
<dbReference type="AlphaFoldDB" id="A0A9N9KLD6"/>
<keyword evidence="2" id="KW-1185">Reference proteome</keyword>
<evidence type="ECO:0000313" key="1">
    <source>
        <dbReference type="EMBL" id="CAG8949091.1"/>
    </source>
</evidence>
<accession>A0A9N9KLD6</accession>
<reference evidence="1" key="1">
    <citation type="submission" date="2021-07" db="EMBL/GenBank/DDBJ databases">
        <authorList>
            <person name="Durling M."/>
        </authorList>
    </citation>
    <scope>NUCLEOTIDE SEQUENCE</scope>
</reference>
<protein>
    <submittedName>
        <fullName evidence="1">Uncharacterized protein</fullName>
    </submittedName>
</protein>
<gene>
    <name evidence="1" type="ORF">HYFRA_00002220</name>
</gene>
<proteinExistence type="predicted"/>
<dbReference type="EMBL" id="CAJVRL010000001">
    <property type="protein sequence ID" value="CAG8949091.1"/>
    <property type="molecule type" value="Genomic_DNA"/>
</dbReference>
<sequence length="272" mass="30770">MGWKFVEKCTNKAQLVRQWETLAKTPEITTAFLEWRKTEGGRFSKHVTHVVAIKQAIILSQHPQLAVDSVEYTQHECTMSKVINEARPYFDREEALGQGTWLFTPPFTQSTISSWGQGTINQLAELVHRLLPDVVEYFDCAHRNGYIQRNDIQRLGMDLSGSELREVPRMYLWEPEAVMEAALGTETDISLGAPLVKRQKIQATPALVTPKLYSLAGAAVEQSKTEEAKTEKDKIIAKIKRIGPQYANKDTEWLELAASAFKRVEDVPDRVG</sequence>
<name>A0A9N9KLD6_9HELO</name>
<comment type="caution">
    <text evidence="1">The sequence shown here is derived from an EMBL/GenBank/DDBJ whole genome shotgun (WGS) entry which is preliminary data.</text>
</comment>
<evidence type="ECO:0000313" key="2">
    <source>
        <dbReference type="Proteomes" id="UP000696280"/>
    </source>
</evidence>
<organism evidence="1 2">
    <name type="scientific">Hymenoscyphus fraxineus</name>
    <dbReference type="NCBI Taxonomy" id="746836"/>
    <lineage>
        <taxon>Eukaryota</taxon>
        <taxon>Fungi</taxon>
        <taxon>Dikarya</taxon>
        <taxon>Ascomycota</taxon>
        <taxon>Pezizomycotina</taxon>
        <taxon>Leotiomycetes</taxon>
        <taxon>Helotiales</taxon>
        <taxon>Helotiaceae</taxon>
        <taxon>Hymenoscyphus</taxon>
    </lineage>
</organism>
<dbReference type="Proteomes" id="UP000696280">
    <property type="component" value="Unassembled WGS sequence"/>
</dbReference>